<evidence type="ECO:0000256" key="17">
    <source>
        <dbReference type="RuleBase" id="RU003694"/>
    </source>
</evidence>
<evidence type="ECO:0000256" key="10">
    <source>
        <dbReference type="ARBA" id="ARBA00023160"/>
    </source>
</evidence>
<evidence type="ECO:0000256" key="1">
    <source>
        <dbReference type="ARBA" id="ARBA00004496"/>
    </source>
</evidence>
<evidence type="ECO:0000256" key="14">
    <source>
        <dbReference type="ARBA" id="ARBA00042143"/>
    </source>
</evidence>
<dbReference type="InterPro" id="IPR020841">
    <property type="entry name" value="PKS_Beta-ketoAc_synthase_dom"/>
</dbReference>
<evidence type="ECO:0000313" key="20">
    <source>
        <dbReference type="Proteomes" id="UP000288892"/>
    </source>
</evidence>
<dbReference type="AlphaFoldDB" id="A0A444JGJ7"/>
<dbReference type="InterPro" id="IPR014030">
    <property type="entry name" value="Ketoacyl_synth_N"/>
</dbReference>
<comment type="similarity">
    <text evidence="2 17">Belongs to the thiolase-like superfamily. Beta-ketoacyl-ACP synthases family.</text>
</comment>
<dbReference type="FunFam" id="3.40.47.10:FF:000006">
    <property type="entry name" value="3-oxoacyl-[acyl-carrier-protein] synthase I"/>
    <property type="match status" value="1"/>
</dbReference>
<comment type="subunit">
    <text evidence="3">Homodimer.</text>
</comment>
<evidence type="ECO:0000256" key="4">
    <source>
        <dbReference type="ARBA" id="ARBA00013191"/>
    </source>
</evidence>
<evidence type="ECO:0000256" key="12">
    <source>
        <dbReference type="ARBA" id="ARBA00039450"/>
    </source>
</evidence>
<dbReference type="CDD" id="cd00834">
    <property type="entry name" value="KAS_I_II"/>
    <property type="match status" value="1"/>
</dbReference>
<dbReference type="Proteomes" id="UP000288892">
    <property type="component" value="Unassembled WGS sequence"/>
</dbReference>
<evidence type="ECO:0000256" key="16">
    <source>
        <dbReference type="ARBA" id="ARBA00048506"/>
    </source>
</evidence>
<evidence type="ECO:0000256" key="13">
    <source>
        <dbReference type="ARBA" id="ARBA00041620"/>
    </source>
</evidence>
<evidence type="ECO:0000256" key="5">
    <source>
        <dbReference type="ARBA" id="ARBA00022490"/>
    </source>
</evidence>
<dbReference type="Pfam" id="PF02801">
    <property type="entry name" value="Ketoacyl-synt_C"/>
    <property type="match status" value="1"/>
</dbReference>
<reference evidence="19 20" key="1">
    <citation type="submission" date="2017-01" db="EMBL/GenBank/DDBJ databases">
        <title>The cable genome- insights into the physiology and evolution of filamentous bacteria capable of sulfide oxidation via long distance electron transfer.</title>
        <authorList>
            <person name="Schreiber L."/>
            <person name="Bjerg J.T."/>
            <person name="Boggild A."/>
            <person name="Van De Vossenberg J."/>
            <person name="Meysman F."/>
            <person name="Nielsen L.P."/>
            <person name="Schramm A."/>
            <person name="Kjeldsen K.U."/>
        </authorList>
    </citation>
    <scope>NUCLEOTIDE SEQUENCE [LARGE SCALE GENOMIC DNA]</scope>
    <source>
        <strain evidence="19">A5</strain>
    </source>
</reference>
<keyword evidence="11 19" id="KW-0012">Acyltransferase</keyword>
<dbReference type="PROSITE" id="PS00606">
    <property type="entry name" value="KS3_1"/>
    <property type="match status" value="1"/>
</dbReference>
<evidence type="ECO:0000256" key="8">
    <source>
        <dbReference type="ARBA" id="ARBA00022832"/>
    </source>
</evidence>
<dbReference type="PANTHER" id="PTHR11712:SF306">
    <property type="entry name" value="3-OXOACYL-[ACYL-CARRIER-PROTEIN] SYNTHASE 1"/>
    <property type="match status" value="1"/>
</dbReference>
<accession>A0A444JGJ7</accession>
<keyword evidence="8" id="KW-0276">Fatty acid metabolism</keyword>
<dbReference type="InterPro" id="IPR016039">
    <property type="entry name" value="Thiolase-like"/>
</dbReference>
<evidence type="ECO:0000259" key="18">
    <source>
        <dbReference type="PROSITE" id="PS52004"/>
    </source>
</evidence>
<keyword evidence="7 17" id="KW-0808">Transferase</keyword>
<evidence type="ECO:0000256" key="3">
    <source>
        <dbReference type="ARBA" id="ARBA00011738"/>
    </source>
</evidence>
<dbReference type="InterPro" id="IPR018201">
    <property type="entry name" value="Ketoacyl_synth_AS"/>
</dbReference>
<organism evidence="19 20">
    <name type="scientific">Candidatus Electrothrix marina</name>
    <dbReference type="NCBI Taxonomy" id="1859130"/>
    <lineage>
        <taxon>Bacteria</taxon>
        <taxon>Pseudomonadati</taxon>
        <taxon>Thermodesulfobacteriota</taxon>
        <taxon>Desulfobulbia</taxon>
        <taxon>Desulfobulbales</taxon>
        <taxon>Desulfobulbaceae</taxon>
        <taxon>Candidatus Electrothrix</taxon>
    </lineage>
</organism>
<dbReference type="NCBIfam" id="NF005935">
    <property type="entry name" value="PRK07967.1"/>
    <property type="match status" value="1"/>
</dbReference>
<comment type="catalytic activity">
    <reaction evidence="15">
        <text>(3Z)-decenoyl-[ACP] + malonyl-[ACP] + H(+) = 3-oxo-(5Z)-dodecenoyl-[ACP] + holo-[ACP] + CO2</text>
        <dbReference type="Rhea" id="RHEA:54940"/>
        <dbReference type="Rhea" id="RHEA-COMP:9623"/>
        <dbReference type="Rhea" id="RHEA-COMP:9685"/>
        <dbReference type="Rhea" id="RHEA-COMP:9927"/>
        <dbReference type="Rhea" id="RHEA-COMP:14042"/>
        <dbReference type="ChEBI" id="CHEBI:15378"/>
        <dbReference type="ChEBI" id="CHEBI:16526"/>
        <dbReference type="ChEBI" id="CHEBI:64479"/>
        <dbReference type="ChEBI" id="CHEBI:78449"/>
        <dbReference type="ChEBI" id="CHEBI:78798"/>
        <dbReference type="ChEBI" id="CHEBI:138410"/>
    </reaction>
    <physiologicalReaction direction="left-to-right" evidence="15">
        <dbReference type="Rhea" id="RHEA:54941"/>
    </physiologicalReaction>
</comment>
<sequence length="418" mass="44571">MLLRTTSFQKKIIMRRVVITGMGIVSSLGDTVEDVLTSLQTGKSGIRYWAPYKELGLRSQVGAFTEINCKEHIDKKILRFMGDAAAFAYIAMQQAINDSGLGADQVSSPRTGLIIGSGGTSAENVVAAADTMRSKGLRRLSPFMVPRTMSSTVSAGLTAPFKIRGTCYSISSACATGAHCIGAAMEQIQLGKQDIVFAGGSDEEHWTQTSMFDAMGALSTKFNRTPEQASRPYDVDRDGFVVANGAGLIVVEELEHARERGANIYGELIGYGATADGHEMVSPSGEGASRCIEIALASAARPVDYINAHGTSTPVGDMIELQAIRHVFGSSIPRISSTKSLSGHSLGAAGVHEAIYCLLMLNNNFIAASANIHKMEDGAKGMNIVRETRQAELNTVMSNSYGFGGTNACLIFQKYRDA</sequence>
<keyword evidence="9" id="KW-0443">Lipid metabolism</keyword>
<dbReference type="InterPro" id="IPR014031">
    <property type="entry name" value="Ketoacyl_synth_C"/>
</dbReference>
<evidence type="ECO:0000256" key="15">
    <source>
        <dbReference type="ARBA" id="ARBA00048121"/>
    </source>
</evidence>
<name>A0A444JGJ7_9BACT</name>
<dbReference type="GO" id="GO:0004315">
    <property type="term" value="F:3-oxoacyl-[acyl-carrier-protein] synthase activity"/>
    <property type="evidence" value="ECO:0007669"/>
    <property type="project" value="UniProtKB-EC"/>
</dbReference>
<dbReference type="SUPFAM" id="SSF53901">
    <property type="entry name" value="Thiolase-like"/>
    <property type="match status" value="2"/>
</dbReference>
<dbReference type="PANTHER" id="PTHR11712">
    <property type="entry name" value="POLYKETIDE SYNTHASE-RELATED"/>
    <property type="match status" value="1"/>
</dbReference>
<dbReference type="Gene3D" id="3.40.47.10">
    <property type="match status" value="2"/>
</dbReference>
<dbReference type="GO" id="GO:0006633">
    <property type="term" value="P:fatty acid biosynthetic process"/>
    <property type="evidence" value="ECO:0007669"/>
    <property type="project" value="UniProtKB-KW"/>
</dbReference>
<dbReference type="PROSITE" id="PS52004">
    <property type="entry name" value="KS3_2"/>
    <property type="match status" value="1"/>
</dbReference>
<feature type="domain" description="Ketosynthase family 3 (KS3)" evidence="18">
    <location>
        <begin position="14"/>
        <end position="414"/>
    </location>
</feature>
<keyword evidence="6" id="KW-0444">Lipid biosynthesis</keyword>
<proteinExistence type="inferred from homology"/>
<evidence type="ECO:0000256" key="7">
    <source>
        <dbReference type="ARBA" id="ARBA00022679"/>
    </source>
</evidence>
<dbReference type="EMBL" id="MTKS01000027">
    <property type="protein sequence ID" value="RWX52230.1"/>
    <property type="molecule type" value="Genomic_DNA"/>
</dbReference>
<dbReference type="GO" id="GO:0005829">
    <property type="term" value="C:cytosol"/>
    <property type="evidence" value="ECO:0007669"/>
    <property type="project" value="TreeGrafter"/>
</dbReference>
<evidence type="ECO:0000256" key="2">
    <source>
        <dbReference type="ARBA" id="ARBA00008467"/>
    </source>
</evidence>
<dbReference type="EC" id="2.3.1.41" evidence="4"/>
<keyword evidence="20" id="KW-1185">Reference proteome</keyword>
<gene>
    <name evidence="19" type="ORF">VU01_102711</name>
</gene>
<dbReference type="Pfam" id="PF00109">
    <property type="entry name" value="ketoacyl-synt"/>
    <property type="match status" value="1"/>
</dbReference>
<comment type="subcellular location">
    <subcellularLocation>
        <location evidence="1">Cytoplasm</location>
    </subcellularLocation>
</comment>
<protein>
    <recommendedName>
        <fullName evidence="12">3-oxoacyl-[acyl-carrier-protein] synthase 1</fullName>
        <ecNumber evidence="4">2.3.1.41</ecNumber>
    </recommendedName>
    <alternativeName>
        <fullName evidence="13">3-oxoacyl-[acyl-carrier-protein] synthase I</fullName>
    </alternativeName>
    <alternativeName>
        <fullName evidence="14">Beta-ketoacyl-ACP synthase I</fullName>
    </alternativeName>
</protein>
<comment type="catalytic activity">
    <reaction evidence="16">
        <text>a fatty acyl-[ACP] + malonyl-[ACP] + H(+) = a 3-oxoacyl-[ACP] + holo-[ACP] + CO2</text>
        <dbReference type="Rhea" id="RHEA:22836"/>
        <dbReference type="Rhea" id="RHEA-COMP:9623"/>
        <dbReference type="Rhea" id="RHEA-COMP:9685"/>
        <dbReference type="Rhea" id="RHEA-COMP:9916"/>
        <dbReference type="Rhea" id="RHEA-COMP:14125"/>
        <dbReference type="ChEBI" id="CHEBI:15378"/>
        <dbReference type="ChEBI" id="CHEBI:16526"/>
        <dbReference type="ChEBI" id="CHEBI:64479"/>
        <dbReference type="ChEBI" id="CHEBI:78449"/>
        <dbReference type="ChEBI" id="CHEBI:78776"/>
        <dbReference type="ChEBI" id="CHEBI:138651"/>
        <dbReference type="EC" id="2.3.1.41"/>
    </reaction>
    <physiologicalReaction direction="left-to-right" evidence="16">
        <dbReference type="Rhea" id="RHEA:22837"/>
    </physiologicalReaction>
</comment>
<evidence type="ECO:0000256" key="6">
    <source>
        <dbReference type="ARBA" id="ARBA00022516"/>
    </source>
</evidence>
<comment type="caution">
    <text evidence="19">The sequence shown here is derived from an EMBL/GenBank/DDBJ whole genome shotgun (WGS) entry which is preliminary data.</text>
</comment>
<evidence type="ECO:0000256" key="11">
    <source>
        <dbReference type="ARBA" id="ARBA00023315"/>
    </source>
</evidence>
<keyword evidence="10" id="KW-0275">Fatty acid biosynthesis</keyword>
<dbReference type="InterPro" id="IPR000794">
    <property type="entry name" value="Beta-ketoacyl_synthase"/>
</dbReference>
<evidence type="ECO:0000313" key="19">
    <source>
        <dbReference type="EMBL" id="RWX52230.1"/>
    </source>
</evidence>
<evidence type="ECO:0000256" key="9">
    <source>
        <dbReference type="ARBA" id="ARBA00023098"/>
    </source>
</evidence>
<dbReference type="NCBIfam" id="NF005589">
    <property type="entry name" value="PRK07314.1"/>
    <property type="match status" value="1"/>
</dbReference>
<keyword evidence="5" id="KW-0963">Cytoplasm</keyword>
<dbReference type="SMART" id="SM00825">
    <property type="entry name" value="PKS_KS"/>
    <property type="match status" value="1"/>
</dbReference>